<sequence length="207" mass="24328">MNLLEKINFLPTLFTSIISITSNFSSASINRKSQNKRFLYGDRKAILITLREMLEAYSNNRNALKRDIESDNIYYAPDYLLVALTEKNNYFNLSDIHSIRLECIPKIHQSNEKLSTDIRLAFSDKYIDTVISFMTKYVEVVDIVFSAYIYCLRRQSKRYYTPIKTNPKLPELIKSLDNDFEKLEHEKIYDRLIDKTAIEKPKSSQNI</sequence>
<accession>G2SR63</accession>
<evidence type="ECO:0000313" key="2">
    <source>
        <dbReference type="Proteomes" id="UP000001279"/>
    </source>
</evidence>
<dbReference type="GeneID" id="29801929"/>
<dbReference type="Proteomes" id="UP000001279">
    <property type="component" value="Chromosome"/>
</dbReference>
<reference evidence="1 2" key="1">
    <citation type="journal article" date="2011" name="Microb. Cell Fact.">
        <title>Genome sequences and comparative genomics of two Lactobacillus ruminis strains from the bovine and human intestinal tracts.</title>
        <authorList>
            <person name="Forde B.M."/>
            <person name="Neville B.A."/>
            <person name="O'Donnell M.M."/>
            <person name="Riboulet-Bisson E."/>
            <person name="Claesson M.J."/>
            <person name="Coghlan A."/>
            <person name="Ross R.P."/>
            <person name="O'Toole P.W."/>
        </authorList>
    </citation>
    <scope>NUCLEOTIDE SEQUENCE [LARGE SCALE GENOMIC DNA]</scope>
    <source>
        <strain evidence="2">ATCC 27782 / RF3</strain>
    </source>
</reference>
<organism evidence="1 2">
    <name type="scientific">Ligilactobacillus ruminis (strain ATCC 27782 / RF3)</name>
    <name type="common">Lactobacillus ruminis</name>
    <dbReference type="NCBI Taxonomy" id="1069534"/>
    <lineage>
        <taxon>Bacteria</taxon>
        <taxon>Bacillati</taxon>
        <taxon>Bacillota</taxon>
        <taxon>Bacilli</taxon>
        <taxon>Lactobacillales</taxon>
        <taxon>Lactobacillaceae</taxon>
        <taxon>Ligilactobacillus</taxon>
    </lineage>
</organism>
<keyword evidence="2" id="KW-1185">Reference proteome</keyword>
<dbReference type="RefSeq" id="WP_014073949.1">
    <property type="nucleotide sequence ID" value="NC_015975.1"/>
</dbReference>
<proteinExistence type="predicted"/>
<name>G2SR63_LIGR2</name>
<dbReference type="AlphaFoldDB" id="G2SR63"/>
<dbReference type="PATRIC" id="fig|1069534.5.peg.1660"/>
<evidence type="ECO:0000313" key="1">
    <source>
        <dbReference type="EMBL" id="AEN78800.1"/>
    </source>
</evidence>
<dbReference type="KEGG" id="lrm:LRC_15550"/>
<protein>
    <submittedName>
        <fullName evidence="1">Uncharacterized protein</fullName>
    </submittedName>
</protein>
<dbReference type="HOGENOM" id="CLU_1324998_0_0_9"/>
<gene>
    <name evidence="1" type="ordered locus">LRC_15550</name>
</gene>
<dbReference type="EMBL" id="CP003032">
    <property type="protein sequence ID" value="AEN78800.1"/>
    <property type="molecule type" value="Genomic_DNA"/>
</dbReference>